<name>A0A9P8ESB6_AURME</name>
<dbReference type="PANTHER" id="PTHR33927:SF1">
    <property type="entry name" value="TRANSMEMBRANE PROTEIN"/>
    <property type="match status" value="1"/>
</dbReference>
<dbReference type="AlphaFoldDB" id="A0A9P8ESB6"/>
<evidence type="ECO:0000256" key="1">
    <source>
        <dbReference type="SAM" id="MobiDB-lite"/>
    </source>
</evidence>
<dbReference type="EMBL" id="JAHFYH010000115">
    <property type="protein sequence ID" value="KAH0212433.1"/>
    <property type="molecule type" value="Genomic_DNA"/>
</dbReference>
<sequence length="94" mass="10631">MTRRLATVPLKETHAFATVPAKDGKSYSMYISAAGDWTRNLIDDPPKNIWMKGRPVYAELVLDGPDQFRPWNWSTSSQMRTGPVRTGRTGRTGY</sequence>
<dbReference type="PANTHER" id="PTHR33927">
    <property type="entry name" value="TRANSMEMBRANE PROTEIN"/>
    <property type="match status" value="1"/>
</dbReference>
<proteinExistence type="predicted"/>
<feature type="compositionally biased region" description="Low complexity" evidence="1">
    <location>
        <begin position="80"/>
        <end position="94"/>
    </location>
</feature>
<evidence type="ECO:0000313" key="4">
    <source>
        <dbReference type="Proteomes" id="UP000779574"/>
    </source>
</evidence>
<dbReference type="Proteomes" id="UP000767238">
    <property type="component" value="Unassembled WGS sequence"/>
</dbReference>
<comment type="caution">
    <text evidence="2">The sequence shown here is derived from an EMBL/GenBank/DDBJ whole genome shotgun (WGS) entry which is preliminary data.</text>
</comment>
<evidence type="ECO:0000313" key="2">
    <source>
        <dbReference type="EMBL" id="KAG9697794.1"/>
    </source>
</evidence>
<dbReference type="Proteomes" id="UP000779574">
    <property type="component" value="Unassembled WGS sequence"/>
</dbReference>
<accession>A0A9P8ESB6</accession>
<evidence type="ECO:0000313" key="3">
    <source>
        <dbReference type="EMBL" id="KAH0212433.1"/>
    </source>
</evidence>
<reference evidence="2" key="2">
    <citation type="submission" date="2021-08" db="EMBL/GenBank/DDBJ databases">
        <authorList>
            <person name="Gostincar C."/>
            <person name="Sun X."/>
            <person name="Song Z."/>
            <person name="Gunde-Cimerman N."/>
        </authorList>
    </citation>
    <scope>NUCLEOTIDE SEQUENCE</scope>
    <source>
        <strain evidence="3">EXF-8016</strain>
        <strain evidence="2">EXF-9911</strain>
    </source>
</reference>
<feature type="region of interest" description="Disordered" evidence="1">
    <location>
        <begin position="72"/>
        <end position="94"/>
    </location>
</feature>
<dbReference type="EMBL" id="JAHFXF010000068">
    <property type="protein sequence ID" value="KAG9697794.1"/>
    <property type="molecule type" value="Genomic_DNA"/>
</dbReference>
<feature type="non-terminal residue" evidence="2">
    <location>
        <position position="94"/>
    </location>
</feature>
<protein>
    <submittedName>
        <fullName evidence="2">Uncharacterized protein</fullName>
    </submittedName>
</protein>
<gene>
    <name evidence="2" type="ORF">KCU76_g2741</name>
    <name evidence="3" type="ORF">KCV03_g9335</name>
</gene>
<reference evidence="2" key="1">
    <citation type="journal article" date="2021" name="J Fungi (Basel)">
        <title>Virulence traits and population genomics of the black yeast Aureobasidium melanogenum.</title>
        <authorList>
            <person name="Cernosa A."/>
            <person name="Sun X."/>
            <person name="Gostincar C."/>
            <person name="Fang C."/>
            <person name="Gunde-Cimerman N."/>
            <person name="Song Z."/>
        </authorList>
    </citation>
    <scope>NUCLEOTIDE SEQUENCE</scope>
    <source>
        <strain evidence="3">EXF-8016</strain>
        <strain evidence="2">EXF-9911</strain>
    </source>
</reference>
<organism evidence="2 4">
    <name type="scientific">Aureobasidium melanogenum</name>
    <name type="common">Aureobasidium pullulans var. melanogenum</name>
    <dbReference type="NCBI Taxonomy" id="46634"/>
    <lineage>
        <taxon>Eukaryota</taxon>
        <taxon>Fungi</taxon>
        <taxon>Dikarya</taxon>
        <taxon>Ascomycota</taxon>
        <taxon>Pezizomycotina</taxon>
        <taxon>Dothideomycetes</taxon>
        <taxon>Dothideomycetidae</taxon>
        <taxon>Dothideales</taxon>
        <taxon>Saccotheciaceae</taxon>
        <taxon>Aureobasidium</taxon>
    </lineage>
</organism>
<dbReference type="InterPro" id="IPR052979">
    <property type="entry name" value="Adenylate-forming_domain"/>
</dbReference>